<organism evidence="9">
    <name type="scientific">Trepomonas sp. PC1</name>
    <dbReference type="NCBI Taxonomy" id="1076344"/>
    <lineage>
        <taxon>Eukaryota</taxon>
        <taxon>Metamonada</taxon>
        <taxon>Diplomonadida</taxon>
        <taxon>Hexamitidae</taxon>
        <taxon>Hexamitinae</taxon>
        <taxon>Trepomonas</taxon>
    </lineage>
</organism>
<dbReference type="GO" id="GO:0006270">
    <property type="term" value="P:DNA replication initiation"/>
    <property type="evidence" value="ECO:0007669"/>
    <property type="project" value="TreeGrafter"/>
</dbReference>
<name>A0A146KD09_9EUKA</name>
<dbReference type="InterPro" id="IPR007238">
    <property type="entry name" value="DNA_primase_lsu_euk/arc"/>
</dbReference>
<dbReference type="InterPro" id="IPR058560">
    <property type="entry name" value="DNA_primase_C"/>
</dbReference>
<dbReference type="GO" id="GO:0051539">
    <property type="term" value="F:4 iron, 4 sulfur cluster binding"/>
    <property type="evidence" value="ECO:0007669"/>
    <property type="project" value="UniProtKB-KW"/>
</dbReference>
<proteinExistence type="predicted"/>
<dbReference type="GO" id="GO:0046872">
    <property type="term" value="F:metal ion binding"/>
    <property type="evidence" value="ECO:0007669"/>
    <property type="project" value="UniProtKB-KW"/>
</dbReference>
<keyword evidence="2" id="KW-0004">4Fe-4S</keyword>
<comment type="cofactor">
    <cofactor evidence="1">
        <name>[4Fe-4S] cluster</name>
        <dbReference type="ChEBI" id="CHEBI:49883"/>
    </cofactor>
</comment>
<evidence type="ECO:0000313" key="9">
    <source>
        <dbReference type="EMBL" id="JAP93321.1"/>
    </source>
</evidence>
<dbReference type="GO" id="GO:0005658">
    <property type="term" value="C:alpha DNA polymerase:primase complex"/>
    <property type="evidence" value="ECO:0007669"/>
    <property type="project" value="TreeGrafter"/>
</dbReference>
<evidence type="ECO:0000256" key="3">
    <source>
        <dbReference type="ARBA" id="ARBA00022515"/>
    </source>
</evidence>
<keyword evidence="9" id="KW-0239">DNA-directed DNA polymerase</keyword>
<feature type="non-terminal residue" evidence="9">
    <location>
        <position position="424"/>
    </location>
</feature>
<protein>
    <submittedName>
        <fullName evidence="9">DNA-directed DNA polymerase alpha, DNA primase subunit</fullName>
    </submittedName>
</protein>
<sequence>NFGNYIEKPIASLFNTNIDTLQHVCQQRMTILRELSKITNPFDKLALKNICEAVNQLGSSQALETEMNSLSYWTCRFAMNSIDDSDWMMNAETCLYMYLNQGGSVKPMDQLSDYQQLTPLTVSKYFPSHLHHLILPRLNQNLYMCTEFELMLPLIQKQEVQCLNRICIFPQSDQLATQIQAAKFITEYQSHFESCQQVFNDSELDVDFFSLLLKIQKLRYGPVQIQSYQQLSSHKLNLNNFYQLIKKGAIPLCAIRLVRQMEKMNKLKHQERLQLYTYLKDAGMDVQDTITLVKKNFCAGGKMTEDKFAKEYQYNIQHVYGMVGAKKGAHCSSCQTIIHDVPSTGFTYGCPFRSMGAKDLEDLIMTNVNPGIDMVELIQKVKRPLDVKAYEQACQHFFYEIFGVGTGGSSPSIYTHAAQNKISG</sequence>
<evidence type="ECO:0000256" key="1">
    <source>
        <dbReference type="ARBA" id="ARBA00001966"/>
    </source>
</evidence>
<feature type="non-terminal residue" evidence="9">
    <location>
        <position position="1"/>
    </location>
</feature>
<dbReference type="Gene3D" id="1.20.930.80">
    <property type="match status" value="1"/>
</dbReference>
<dbReference type="Pfam" id="PF04104">
    <property type="entry name" value="DNA_primase_lrg"/>
    <property type="match status" value="1"/>
</dbReference>
<keyword evidence="6" id="KW-0408">Iron</keyword>
<evidence type="ECO:0000256" key="6">
    <source>
        <dbReference type="ARBA" id="ARBA00023004"/>
    </source>
</evidence>
<evidence type="ECO:0000256" key="2">
    <source>
        <dbReference type="ARBA" id="ARBA00022485"/>
    </source>
</evidence>
<evidence type="ECO:0000256" key="5">
    <source>
        <dbReference type="ARBA" id="ARBA00022723"/>
    </source>
</evidence>
<keyword evidence="7" id="KW-0411">Iron-sulfur</keyword>
<dbReference type="GO" id="GO:0006269">
    <property type="term" value="P:DNA replication, synthesis of primer"/>
    <property type="evidence" value="ECO:0007669"/>
    <property type="project" value="UniProtKB-KW"/>
</dbReference>
<keyword evidence="5" id="KW-0479">Metal-binding</keyword>
<dbReference type="GO" id="GO:0003887">
    <property type="term" value="F:DNA-directed DNA polymerase activity"/>
    <property type="evidence" value="ECO:0007669"/>
    <property type="project" value="UniProtKB-KW"/>
</dbReference>
<reference evidence="9" key="1">
    <citation type="submission" date="2015-07" db="EMBL/GenBank/DDBJ databases">
        <title>Adaptation to a free-living lifestyle via gene acquisitions in the diplomonad Trepomonas sp. PC1.</title>
        <authorList>
            <person name="Xu F."/>
            <person name="Jerlstrom-Hultqvist J."/>
            <person name="Kolisko M."/>
            <person name="Simpson A.G.B."/>
            <person name="Roger A.J."/>
            <person name="Svard S.G."/>
            <person name="Andersson J.O."/>
        </authorList>
    </citation>
    <scope>NUCLEOTIDE SEQUENCE</scope>
    <source>
        <strain evidence="9">PC1</strain>
    </source>
</reference>
<evidence type="ECO:0000256" key="7">
    <source>
        <dbReference type="ARBA" id="ARBA00023014"/>
    </source>
</evidence>
<keyword evidence="9" id="KW-0548">Nucleotidyltransferase</keyword>
<dbReference type="PANTHER" id="PTHR10537">
    <property type="entry name" value="DNA PRIMASE LARGE SUBUNIT"/>
    <property type="match status" value="1"/>
</dbReference>
<keyword evidence="9" id="KW-0808">Transferase</keyword>
<dbReference type="EMBL" id="GDID01003285">
    <property type="protein sequence ID" value="JAP93321.1"/>
    <property type="molecule type" value="Transcribed_RNA"/>
</dbReference>
<dbReference type="AlphaFoldDB" id="A0A146KD09"/>
<keyword evidence="3" id="KW-0639">Primosome</keyword>
<dbReference type="PANTHER" id="PTHR10537:SF3">
    <property type="entry name" value="DNA PRIMASE LARGE SUBUNIT"/>
    <property type="match status" value="1"/>
</dbReference>
<gene>
    <name evidence="9" type="ORF">TPC1_14446</name>
</gene>
<accession>A0A146KD09</accession>
<keyword evidence="4" id="KW-0235">DNA replication</keyword>
<evidence type="ECO:0000259" key="8">
    <source>
        <dbReference type="Pfam" id="PF04104"/>
    </source>
</evidence>
<evidence type="ECO:0000256" key="4">
    <source>
        <dbReference type="ARBA" id="ARBA00022705"/>
    </source>
</evidence>
<feature type="domain" description="DNA primase large subunit C-terminal" evidence="8">
    <location>
        <begin position="245"/>
        <end position="400"/>
    </location>
</feature>